<evidence type="ECO:0000256" key="4">
    <source>
        <dbReference type="ARBA" id="ARBA00022827"/>
    </source>
</evidence>
<keyword evidence="8" id="KW-1185">Reference proteome</keyword>
<evidence type="ECO:0000256" key="2">
    <source>
        <dbReference type="ARBA" id="ARBA00010790"/>
    </source>
</evidence>
<dbReference type="Pfam" id="PF05199">
    <property type="entry name" value="GMC_oxred_C"/>
    <property type="match status" value="1"/>
</dbReference>
<dbReference type="InterPro" id="IPR007867">
    <property type="entry name" value="GMC_OxRtase_C"/>
</dbReference>
<gene>
    <name evidence="7" type="ORF">SAMN06297251_10753</name>
</gene>
<evidence type="ECO:0000259" key="6">
    <source>
        <dbReference type="Pfam" id="PF05199"/>
    </source>
</evidence>
<keyword evidence="5" id="KW-0560">Oxidoreductase</keyword>
<proteinExistence type="inferred from homology"/>
<dbReference type="STRING" id="937218.SAMN06297251_10753"/>
<dbReference type="PANTHER" id="PTHR42784">
    <property type="entry name" value="PYRANOSE 2-OXIDASE"/>
    <property type="match status" value="1"/>
</dbReference>
<dbReference type="Gene3D" id="3.50.50.60">
    <property type="entry name" value="FAD/NAD(P)-binding domain"/>
    <property type="match status" value="2"/>
</dbReference>
<evidence type="ECO:0000256" key="5">
    <source>
        <dbReference type="ARBA" id="ARBA00023002"/>
    </source>
</evidence>
<dbReference type="GO" id="GO:0016614">
    <property type="term" value="F:oxidoreductase activity, acting on CH-OH group of donors"/>
    <property type="evidence" value="ECO:0007669"/>
    <property type="project" value="InterPro"/>
</dbReference>
<dbReference type="EMBL" id="FWXR01000007">
    <property type="protein sequence ID" value="SMC75047.1"/>
    <property type="molecule type" value="Genomic_DNA"/>
</dbReference>
<keyword evidence="4" id="KW-0274">FAD</keyword>
<protein>
    <submittedName>
        <fullName evidence="7">Choline dehydrogenase</fullName>
    </submittedName>
</protein>
<comment type="similarity">
    <text evidence="2">Belongs to the GMC oxidoreductase family.</text>
</comment>
<dbReference type="AlphaFoldDB" id="A0A1W2BQ20"/>
<evidence type="ECO:0000256" key="1">
    <source>
        <dbReference type="ARBA" id="ARBA00001974"/>
    </source>
</evidence>
<dbReference type="Proteomes" id="UP000192656">
    <property type="component" value="Unassembled WGS sequence"/>
</dbReference>
<name>A0A1W2BQ20_9HYPH</name>
<keyword evidence="3" id="KW-0285">Flavoprotein</keyword>
<dbReference type="PANTHER" id="PTHR42784:SF1">
    <property type="entry name" value="PYRANOSE 2-OXIDASE"/>
    <property type="match status" value="1"/>
</dbReference>
<organism evidence="7 8">
    <name type="scientific">Fulvimarina manganoxydans</name>
    <dbReference type="NCBI Taxonomy" id="937218"/>
    <lineage>
        <taxon>Bacteria</taxon>
        <taxon>Pseudomonadati</taxon>
        <taxon>Pseudomonadota</taxon>
        <taxon>Alphaproteobacteria</taxon>
        <taxon>Hyphomicrobiales</taxon>
        <taxon>Aurantimonadaceae</taxon>
        <taxon>Fulvimarina</taxon>
    </lineage>
</organism>
<dbReference type="OrthoDB" id="9798604at2"/>
<accession>A0A1W2BQ20</accession>
<evidence type="ECO:0000313" key="7">
    <source>
        <dbReference type="EMBL" id="SMC75047.1"/>
    </source>
</evidence>
<dbReference type="RefSeq" id="WP_084409881.1">
    <property type="nucleotide sequence ID" value="NZ_FWXR01000007.1"/>
</dbReference>
<evidence type="ECO:0000256" key="3">
    <source>
        <dbReference type="ARBA" id="ARBA00022630"/>
    </source>
</evidence>
<dbReference type="SUPFAM" id="SSF51905">
    <property type="entry name" value="FAD/NAD(P)-binding domain"/>
    <property type="match status" value="1"/>
</dbReference>
<evidence type="ECO:0000313" key="8">
    <source>
        <dbReference type="Proteomes" id="UP000192656"/>
    </source>
</evidence>
<dbReference type="InterPro" id="IPR036188">
    <property type="entry name" value="FAD/NAD-bd_sf"/>
</dbReference>
<reference evidence="7 8" key="1">
    <citation type="submission" date="2017-04" db="EMBL/GenBank/DDBJ databases">
        <authorList>
            <person name="Afonso C.L."/>
            <person name="Miller P.J."/>
            <person name="Scott M.A."/>
            <person name="Spackman E."/>
            <person name="Goraichik I."/>
            <person name="Dimitrov K.M."/>
            <person name="Suarez D.L."/>
            <person name="Swayne D.E."/>
        </authorList>
    </citation>
    <scope>NUCLEOTIDE SEQUENCE [LARGE SCALE GENOMIC DNA]</scope>
    <source>
        <strain evidence="7 8">CGMCC 1.10972</strain>
    </source>
</reference>
<comment type="cofactor">
    <cofactor evidence="1">
        <name>FAD</name>
        <dbReference type="ChEBI" id="CHEBI:57692"/>
    </cofactor>
</comment>
<feature type="domain" description="Glucose-methanol-choline oxidoreductase C-terminal" evidence="6">
    <location>
        <begin position="337"/>
        <end position="464"/>
    </location>
</feature>
<dbReference type="InterPro" id="IPR051473">
    <property type="entry name" value="P2Ox-like"/>
</dbReference>
<sequence length="477" mass="51880">MIFSTYAALKESGFLPRVTVVGSGPAGITIARTLAKMGIPVAIFEAGGEDITAESQEIYEGETFGDPYFTLDTTRLRYFGGSSNHWAGWCRAIDAMDFEAKHWVPDTGWPIGRNAIEPYLSEVHDILDLVPFEDDKPITEDISLIQLIKSPAVRFAKKYRSDIAHSRNIALVLDTYVTELAGDGTAVTGASILSDGKVHDHDSPFFVVATGGIENSRLLLWSNERSNGGVVPHAAALGRYWMEHPQFIAADVVLMAPDAFPLDAQGEAFFSPSFNAIEEAGILNFGVRLIAKPYSGTKETLADLACFAPSATEWLSAKAGLHLVCGGHVSVGWEQAPDRENRITLSNDMRDVAGVPRTELRWKKNDIDYRTLSEGLRIFGRSLAAVDAGRLRLADWVDKRTYPDDAELAGHHHMGGTRMNLDPKRGIVDADCKVHGIRNLYIAGSSVFPTSGHANPTTTITALALRLGYHLASKAAA</sequence>